<reference evidence="1" key="1">
    <citation type="submission" date="2019-12" db="EMBL/GenBank/DDBJ databases">
        <title>Genome sequencing and annotation of Brassica cretica.</title>
        <authorList>
            <person name="Studholme D.J."/>
            <person name="Sarris P."/>
        </authorList>
    </citation>
    <scope>NUCLEOTIDE SEQUENCE</scope>
    <source>
        <strain evidence="1">PFS-109/04</strain>
        <tissue evidence="1">Leaf</tissue>
    </source>
</reference>
<dbReference type="AlphaFoldDB" id="A0A8S9P3D1"/>
<accession>A0A8S9P3D1</accession>
<organism evidence="1 2">
    <name type="scientific">Brassica cretica</name>
    <name type="common">Mustard</name>
    <dbReference type="NCBI Taxonomy" id="69181"/>
    <lineage>
        <taxon>Eukaryota</taxon>
        <taxon>Viridiplantae</taxon>
        <taxon>Streptophyta</taxon>
        <taxon>Embryophyta</taxon>
        <taxon>Tracheophyta</taxon>
        <taxon>Spermatophyta</taxon>
        <taxon>Magnoliopsida</taxon>
        <taxon>eudicotyledons</taxon>
        <taxon>Gunneridae</taxon>
        <taxon>Pentapetalae</taxon>
        <taxon>rosids</taxon>
        <taxon>malvids</taxon>
        <taxon>Brassicales</taxon>
        <taxon>Brassicaceae</taxon>
        <taxon>Brassiceae</taxon>
        <taxon>Brassica</taxon>
    </lineage>
</organism>
<evidence type="ECO:0000313" key="2">
    <source>
        <dbReference type="Proteomes" id="UP000712600"/>
    </source>
</evidence>
<evidence type="ECO:0000313" key="1">
    <source>
        <dbReference type="EMBL" id="KAF3510159.1"/>
    </source>
</evidence>
<sequence>MRWKSPSGCVDMSGIAGMVEVLVMAAPVEVLQLAAFRALDRSTRVIEVCKVWDGVSFPLPWPRVSVVNWGWRGELHWCCQCQISSLFSVLSSATKVHNREHEIIPRQDSGLWVPLGDAPGPRQKIFWVRSQGPPPSSRKRKTSDKENLAYFRIWKSSTRSNRLRPTSQQLYKGNLNSRARDRHFKT</sequence>
<dbReference type="Proteomes" id="UP000712600">
    <property type="component" value="Unassembled WGS sequence"/>
</dbReference>
<name>A0A8S9P3D1_BRACR</name>
<protein>
    <submittedName>
        <fullName evidence="1">Uncharacterized protein</fullName>
    </submittedName>
</protein>
<comment type="caution">
    <text evidence="1">The sequence shown here is derived from an EMBL/GenBank/DDBJ whole genome shotgun (WGS) entry which is preliminary data.</text>
</comment>
<dbReference type="EMBL" id="QGKX02001521">
    <property type="protein sequence ID" value="KAF3510159.1"/>
    <property type="molecule type" value="Genomic_DNA"/>
</dbReference>
<gene>
    <name evidence="1" type="ORF">F2Q69_00006108</name>
</gene>
<proteinExistence type="predicted"/>